<keyword evidence="4 7" id="KW-1133">Transmembrane helix</keyword>
<dbReference type="Proteomes" id="UP000295793">
    <property type="component" value="Unassembled WGS sequence"/>
</dbReference>
<keyword evidence="11" id="KW-1185">Reference proteome</keyword>
<evidence type="ECO:0000256" key="4">
    <source>
        <dbReference type="ARBA" id="ARBA00022989"/>
    </source>
</evidence>
<name>A0A4R3HRT4_9GAMM</name>
<feature type="transmembrane region" description="Helical" evidence="7">
    <location>
        <begin position="390"/>
        <end position="413"/>
    </location>
</feature>
<organism evidence="10 11">
    <name type="scientific">Reinekea marinisedimentorum</name>
    <dbReference type="NCBI Taxonomy" id="230495"/>
    <lineage>
        <taxon>Bacteria</taxon>
        <taxon>Pseudomonadati</taxon>
        <taxon>Pseudomonadota</taxon>
        <taxon>Gammaproteobacteria</taxon>
        <taxon>Oceanospirillales</taxon>
        <taxon>Saccharospirillaceae</taxon>
        <taxon>Reinekea</taxon>
    </lineage>
</organism>
<evidence type="ECO:0000256" key="3">
    <source>
        <dbReference type="ARBA" id="ARBA00022692"/>
    </source>
</evidence>
<comment type="similarity">
    <text evidence="6">Belongs to the ABC-4 integral membrane protein family.</text>
</comment>
<dbReference type="Pfam" id="PF12704">
    <property type="entry name" value="MacB_PCD"/>
    <property type="match status" value="1"/>
</dbReference>
<dbReference type="InterPro" id="IPR050250">
    <property type="entry name" value="Macrolide_Exporter_MacB"/>
</dbReference>
<evidence type="ECO:0000256" key="2">
    <source>
        <dbReference type="ARBA" id="ARBA00022475"/>
    </source>
</evidence>
<keyword evidence="3 7" id="KW-0812">Transmembrane</keyword>
<evidence type="ECO:0000256" key="7">
    <source>
        <dbReference type="SAM" id="Phobius"/>
    </source>
</evidence>
<feature type="domain" description="MacB-like periplasmic core" evidence="9">
    <location>
        <begin position="18"/>
        <end position="251"/>
    </location>
</feature>
<evidence type="ECO:0000313" key="10">
    <source>
        <dbReference type="EMBL" id="TCS35692.1"/>
    </source>
</evidence>
<dbReference type="PANTHER" id="PTHR30572:SF4">
    <property type="entry name" value="ABC TRANSPORTER PERMEASE YTRF"/>
    <property type="match status" value="1"/>
</dbReference>
<proteinExistence type="inferred from homology"/>
<protein>
    <submittedName>
        <fullName evidence="10">ABC-type antimicrobial peptide transport system permease subunit</fullName>
    </submittedName>
</protein>
<dbReference type="EMBL" id="SLZR01000031">
    <property type="protein sequence ID" value="TCS35692.1"/>
    <property type="molecule type" value="Genomic_DNA"/>
</dbReference>
<dbReference type="GO" id="GO:0022857">
    <property type="term" value="F:transmembrane transporter activity"/>
    <property type="evidence" value="ECO:0007669"/>
    <property type="project" value="TreeGrafter"/>
</dbReference>
<feature type="transmembrane region" description="Helical" evidence="7">
    <location>
        <begin position="20"/>
        <end position="42"/>
    </location>
</feature>
<feature type="transmembrane region" description="Helical" evidence="7">
    <location>
        <begin position="348"/>
        <end position="370"/>
    </location>
</feature>
<dbReference type="PANTHER" id="PTHR30572">
    <property type="entry name" value="MEMBRANE COMPONENT OF TRANSPORTER-RELATED"/>
    <property type="match status" value="1"/>
</dbReference>
<dbReference type="InterPro" id="IPR003838">
    <property type="entry name" value="ABC3_permease_C"/>
</dbReference>
<sequence>MQALFDTLESIRKNPFKSAVTFLSVGIGVGILIFALSISQYFSEMLEEKINQGGIVLTVSNTELQSDGSYDRIRPGEFDLNAYSITRASVSGAKSSAVVVTGVFDSLVSEGDKFTLRSAVGVSEEYLDVMGLELLNGLPMTAEDVTKGLKKMWLSEDAAVILYGSADAAIGKQVQTPTSRGPGRREAGTTIPLYTIEGVYKNPDELKREAYGIGDMFVPYTSMISSSVNSERLIGFYSSTFVLKVDGNDSAEGQIRDVIANEYGYDANVNVWEGTTDGPSTLLSETRESVRQVTLIINVLGFILLVSGAIGILSIMLVEIIGKNRDIAIERALGASIPRIVRKFLTQALILSGLSALIGIALAYFFAAPLAQTVTSVFEGFSASDVRGSIITPVAVLIGFASALVFGGLFGILPLHSLVKRPIAEGIRDA</sequence>
<dbReference type="AlphaFoldDB" id="A0A4R3HRT4"/>
<dbReference type="OrthoDB" id="9802264at2"/>
<reference evidence="10 11" key="1">
    <citation type="submission" date="2019-03" db="EMBL/GenBank/DDBJ databases">
        <title>Genomic Encyclopedia of Archaeal and Bacterial Type Strains, Phase II (KMG-II): from individual species to whole genera.</title>
        <authorList>
            <person name="Goeker M."/>
        </authorList>
    </citation>
    <scope>NUCLEOTIDE SEQUENCE [LARGE SCALE GENOMIC DNA]</scope>
    <source>
        <strain evidence="10 11">DSM 15388</strain>
    </source>
</reference>
<dbReference type="InterPro" id="IPR025857">
    <property type="entry name" value="MacB_PCD"/>
</dbReference>
<dbReference type="RefSeq" id="WP_132704165.1">
    <property type="nucleotide sequence ID" value="NZ_SLZR01000031.1"/>
</dbReference>
<evidence type="ECO:0000259" key="9">
    <source>
        <dbReference type="Pfam" id="PF12704"/>
    </source>
</evidence>
<accession>A0A4R3HRT4</accession>
<feature type="transmembrane region" description="Helical" evidence="7">
    <location>
        <begin position="295"/>
        <end position="318"/>
    </location>
</feature>
<gene>
    <name evidence="10" type="ORF">BCF53_1312</name>
</gene>
<feature type="domain" description="ABC3 transporter permease C-terminal" evidence="8">
    <location>
        <begin position="299"/>
        <end position="422"/>
    </location>
</feature>
<keyword evidence="2" id="KW-1003">Cell membrane</keyword>
<evidence type="ECO:0000256" key="6">
    <source>
        <dbReference type="ARBA" id="ARBA00038076"/>
    </source>
</evidence>
<evidence type="ECO:0000313" key="11">
    <source>
        <dbReference type="Proteomes" id="UP000295793"/>
    </source>
</evidence>
<evidence type="ECO:0000256" key="1">
    <source>
        <dbReference type="ARBA" id="ARBA00004651"/>
    </source>
</evidence>
<keyword evidence="5 7" id="KW-0472">Membrane</keyword>
<comment type="caution">
    <text evidence="10">The sequence shown here is derived from an EMBL/GenBank/DDBJ whole genome shotgun (WGS) entry which is preliminary data.</text>
</comment>
<evidence type="ECO:0000256" key="5">
    <source>
        <dbReference type="ARBA" id="ARBA00023136"/>
    </source>
</evidence>
<evidence type="ECO:0000259" key="8">
    <source>
        <dbReference type="Pfam" id="PF02687"/>
    </source>
</evidence>
<dbReference type="Pfam" id="PF02687">
    <property type="entry name" value="FtsX"/>
    <property type="match status" value="1"/>
</dbReference>
<comment type="subcellular location">
    <subcellularLocation>
        <location evidence="1">Cell membrane</location>
        <topology evidence="1">Multi-pass membrane protein</topology>
    </subcellularLocation>
</comment>
<dbReference type="GO" id="GO:0005886">
    <property type="term" value="C:plasma membrane"/>
    <property type="evidence" value="ECO:0007669"/>
    <property type="project" value="UniProtKB-SubCell"/>
</dbReference>